<evidence type="ECO:0000256" key="1">
    <source>
        <dbReference type="SAM" id="MobiDB-lite"/>
    </source>
</evidence>
<protein>
    <submittedName>
        <fullName evidence="2">Uncharacterized protein</fullName>
    </submittedName>
</protein>
<name>G0UKR4_TRYCI</name>
<organism evidence="2">
    <name type="scientific">Trypanosoma congolense (strain IL3000)</name>
    <dbReference type="NCBI Taxonomy" id="1068625"/>
    <lineage>
        <taxon>Eukaryota</taxon>
        <taxon>Discoba</taxon>
        <taxon>Euglenozoa</taxon>
        <taxon>Kinetoplastea</taxon>
        <taxon>Metakinetoplastina</taxon>
        <taxon>Trypanosomatida</taxon>
        <taxon>Trypanosomatidae</taxon>
        <taxon>Trypanosoma</taxon>
        <taxon>Nannomonas</taxon>
    </lineage>
</organism>
<accession>G0UKR4</accession>
<evidence type="ECO:0000313" key="2">
    <source>
        <dbReference type="EMBL" id="CCC89969.1"/>
    </source>
</evidence>
<feature type="compositionally biased region" description="Basic and acidic residues" evidence="1">
    <location>
        <begin position="174"/>
        <end position="183"/>
    </location>
</feature>
<dbReference type="EMBL" id="HE575317">
    <property type="protein sequence ID" value="CCC89969.1"/>
    <property type="molecule type" value="Genomic_DNA"/>
</dbReference>
<dbReference type="AlphaFoldDB" id="G0UKR4"/>
<dbReference type="VEuPathDB" id="TriTrypDB:TcIL3000_4_510"/>
<feature type="region of interest" description="Disordered" evidence="1">
    <location>
        <begin position="124"/>
        <end position="183"/>
    </location>
</feature>
<sequence length="253" mass="28010">MSGAGLGLNDSDCPFDDSDHFSLALRDSPTQLDAATGDISIRSKAKELRDLVEERSKVHEALREKVKSRGVEIAKLSEELNQWNEMVEKLQRRERRLRQLNAAAQKRRENLQWEVETAEARQRELSDKCCRPSAPAGRAASQPFATKPVSESRSRAGPSQRDETSEATCPPPARQDERDLQGKLRDARSKYRRICAENERLKLALDDIAVLLTPCVRDGGSGGACGVPLGYNAALQELVASLQEVTDSMAPSR</sequence>
<reference evidence="2" key="1">
    <citation type="journal article" date="2012" name="Proc. Natl. Acad. Sci. U.S.A.">
        <title>Antigenic diversity is generated by distinct evolutionary mechanisms in African trypanosome species.</title>
        <authorList>
            <person name="Jackson A.P."/>
            <person name="Berry A."/>
            <person name="Aslett M."/>
            <person name="Allison H.C."/>
            <person name="Burton P."/>
            <person name="Vavrova-Anderson J."/>
            <person name="Brown R."/>
            <person name="Browne H."/>
            <person name="Corton N."/>
            <person name="Hauser H."/>
            <person name="Gamble J."/>
            <person name="Gilderthorp R."/>
            <person name="Marcello L."/>
            <person name="McQuillan J."/>
            <person name="Otto T.D."/>
            <person name="Quail M.A."/>
            <person name="Sanders M.J."/>
            <person name="van Tonder A."/>
            <person name="Ginger M.L."/>
            <person name="Field M.C."/>
            <person name="Barry J.D."/>
            <person name="Hertz-Fowler C."/>
            <person name="Berriman M."/>
        </authorList>
    </citation>
    <scope>NUCLEOTIDE SEQUENCE</scope>
    <source>
        <strain evidence="2">IL3000</strain>
    </source>
</reference>
<gene>
    <name evidence="2" type="ORF">TCIL3000_4_510</name>
</gene>
<proteinExistence type="predicted"/>
<feature type="compositionally biased region" description="Basic and acidic residues" evidence="1">
    <location>
        <begin position="150"/>
        <end position="164"/>
    </location>
</feature>